<dbReference type="Pfam" id="PF17479">
    <property type="entry name" value="DUF3048_C"/>
    <property type="match status" value="1"/>
</dbReference>
<protein>
    <recommendedName>
        <fullName evidence="2">DUF3048 domain-containing protein</fullName>
    </recommendedName>
</protein>
<keyword evidence="1" id="KW-1133">Transmembrane helix</keyword>
<dbReference type="InterPro" id="IPR035328">
    <property type="entry name" value="DUF3048_C"/>
</dbReference>
<dbReference type="Proteomes" id="UP000184080">
    <property type="component" value="Unassembled WGS sequence"/>
</dbReference>
<dbReference type="RefSeq" id="WP_073008857.1">
    <property type="nucleotide sequence ID" value="NZ_FQZO01000005.1"/>
</dbReference>
<dbReference type="EMBL" id="FQZO01000005">
    <property type="protein sequence ID" value="SHJ48927.1"/>
    <property type="molecule type" value="Genomic_DNA"/>
</dbReference>
<dbReference type="AlphaFoldDB" id="A0A1M6JQE5"/>
<organism evidence="3 4">
    <name type="scientific">Clostridium amylolyticum</name>
    <dbReference type="NCBI Taxonomy" id="1121298"/>
    <lineage>
        <taxon>Bacteria</taxon>
        <taxon>Bacillati</taxon>
        <taxon>Bacillota</taxon>
        <taxon>Clostridia</taxon>
        <taxon>Eubacteriales</taxon>
        <taxon>Clostridiaceae</taxon>
        <taxon>Clostridium</taxon>
    </lineage>
</organism>
<proteinExistence type="predicted"/>
<gene>
    <name evidence="3" type="ORF">SAMN05444401_3191</name>
</gene>
<dbReference type="SUPFAM" id="SSF159774">
    <property type="entry name" value="YerB-like"/>
    <property type="match status" value="1"/>
</dbReference>
<feature type="domain" description="DUF3048" evidence="2">
    <location>
        <begin position="159"/>
        <end position="255"/>
    </location>
</feature>
<dbReference type="Gene3D" id="3.50.90.10">
    <property type="entry name" value="YerB-like"/>
    <property type="match status" value="1"/>
</dbReference>
<evidence type="ECO:0000313" key="4">
    <source>
        <dbReference type="Proteomes" id="UP000184080"/>
    </source>
</evidence>
<feature type="transmembrane region" description="Helical" evidence="1">
    <location>
        <begin position="13"/>
        <end position="31"/>
    </location>
</feature>
<reference evidence="3 4" key="1">
    <citation type="submission" date="2016-11" db="EMBL/GenBank/DDBJ databases">
        <authorList>
            <person name="Jaros S."/>
            <person name="Januszkiewicz K."/>
            <person name="Wedrychowicz H."/>
        </authorList>
    </citation>
    <scope>NUCLEOTIDE SEQUENCE [LARGE SCALE GENOMIC DNA]</scope>
    <source>
        <strain evidence="3 4">DSM 21864</strain>
    </source>
</reference>
<dbReference type="STRING" id="1121298.SAMN05444401_3191"/>
<keyword evidence="4" id="KW-1185">Reference proteome</keyword>
<accession>A0A1M6JQE5</accession>
<evidence type="ECO:0000256" key="1">
    <source>
        <dbReference type="SAM" id="Phobius"/>
    </source>
</evidence>
<evidence type="ECO:0000313" key="3">
    <source>
        <dbReference type="EMBL" id="SHJ48927.1"/>
    </source>
</evidence>
<keyword evidence="1" id="KW-0472">Membrane</keyword>
<evidence type="ECO:0000259" key="2">
    <source>
        <dbReference type="Pfam" id="PF17479"/>
    </source>
</evidence>
<sequence length="268" mass="30607">MQFKKNHEEAFNYVIYFLLTIFIILCLYTSYKYISYKRYYRVPQGNVIDVSPLTGEKIQPVLNNTPANEVIYSEIQNIEELHYLSTADIIYESYNEDFQLPVYKAIFFGNRPLKTDNIKSITNVPLNALAEFSFTPSPSSLPKCYDKNAELIFLEFNTKDSSSFVFEEGKYFHMRDKVKDIDRISNKPLSVSNVIIQYVKEEDGSQINKTLSSGNAIICSGGKFTKATWSNNGDNPTKLLDSSGENIKLVNGQSWWITVKEGTAVIIN</sequence>
<name>A0A1M6JQE5_9CLOT</name>
<keyword evidence="1" id="KW-0812">Transmembrane</keyword>
<dbReference type="InterPro" id="IPR023158">
    <property type="entry name" value="YerB-like_sf"/>
</dbReference>